<dbReference type="InterPro" id="IPR012677">
    <property type="entry name" value="Nucleotide-bd_a/b_plait_sf"/>
</dbReference>
<dbReference type="InterPro" id="IPR035979">
    <property type="entry name" value="RBD_domain_sf"/>
</dbReference>
<dbReference type="CDD" id="cd00590">
    <property type="entry name" value="RRM_SF"/>
    <property type="match status" value="1"/>
</dbReference>
<evidence type="ECO:0000313" key="3">
    <source>
        <dbReference type="EMBL" id="KAK8885010.1"/>
    </source>
</evidence>
<dbReference type="Pfam" id="PF00076">
    <property type="entry name" value="RRM_1"/>
    <property type="match status" value="1"/>
</dbReference>
<gene>
    <name evidence="3" type="ORF">M9Y10_044138</name>
</gene>
<comment type="caution">
    <text evidence="3">The sequence shown here is derived from an EMBL/GenBank/DDBJ whole genome shotgun (WGS) entry which is preliminary data.</text>
</comment>
<dbReference type="PROSITE" id="PS50102">
    <property type="entry name" value="RRM"/>
    <property type="match status" value="1"/>
</dbReference>
<keyword evidence="1" id="KW-0694">RNA-binding</keyword>
<keyword evidence="4" id="KW-1185">Reference proteome</keyword>
<protein>
    <recommendedName>
        <fullName evidence="2">RRM domain-containing protein</fullName>
    </recommendedName>
</protein>
<reference evidence="3 4" key="1">
    <citation type="submission" date="2024-04" db="EMBL/GenBank/DDBJ databases">
        <title>Tritrichomonas musculus Genome.</title>
        <authorList>
            <person name="Alves-Ferreira E."/>
            <person name="Grigg M."/>
            <person name="Lorenzi H."/>
            <person name="Galac M."/>
        </authorList>
    </citation>
    <scope>NUCLEOTIDE SEQUENCE [LARGE SCALE GENOMIC DNA]</scope>
    <source>
        <strain evidence="3 4">EAF2021</strain>
    </source>
</reference>
<evidence type="ECO:0000259" key="2">
    <source>
        <dbReference type="PROSITE" id="PS50102"/>
    </source>
</evidence>
<dbReference type="EMBL" id="JAPFFF010000008">
    <property type="protein sequence ID" value="KAK8885010.1"/>
    <property type="molecule type" value="Genomic_DNA"/>
</dbReference>
<name>A0ABR2K1M3_9EUKA</name>
<dbReference type="SMART" id="SM00360">
    <property type="entry name" value="RRM"/>
    <property type="match status" value="1"/>
</dbReference>
<proteinExistence type="predicted"/>
<dbReference type="SUPFAM" id="SSF54928">
    <property type="entry name" value="RNA-binding domain, RBD"/>
    <property type="match status" value="1"/>
</dbReference>
<dbReference type="InterPro" id="IPR000504">
    <property type="entry name" value="RRM_dom"/>
</dbReference>
<evidence type="ECO:0000313" key="4">
    <source>
        <dbReference type="Proteomes" id="UP001470230"/>
    </source>
</evidence>
<sequence length="196" mass="22170">MIPFQVQSFSYPYQYQVQIQSSSSCSSLYQPNYYVGYMNPSIPIDYDIPPETSADNGPEKKIYHTLFVSNIPFGCNYQILLNSFSKFGQISNCHICQANGSFFVSYYNLSSAEDALANVKFQKIDGRSIQVNYSSQSPDNLTSVVIVKSSKKEYSILTIDELETSLLNFGKVFLIEEGYQITKNSGDRKETILVQQ</sequence>
<dbReference type="Proteomes" id="UP001470230">
    <property type="component" value="Unassembled WGS sequence"/>
</dbReference>
<organism evidence="3 4">
    <name type="scientific">Tritrichomonas musculus</name>
    <dbReference type="NCBI Taxonomy" id="1915356"/>
    <lineage>
        <taxon>Eukaryota</taxon>
        <taxon>Metamonada</taxon>
        <taxon>Parabasalia</taxon>
        <taxon>Tritrichomonadida</taxon>
        <taxon>Tritrichomonadidae</taxon>
        <taxon>Tritrichomonas</taxon>
    </lineage>
</organism>
<accession>A0ABR2K1M3</accession>
<feature type="domain" description="RRM" evidence="2">
    <location>
        <begin position="64"/>
        <end position="136"/>
    </location>
</feature>
<dbReference type="Gene3D" id="3.30.70.330">
    <property type="match status" value="1"/>
</dbReference>
<evidence type="ECO:0000256" key="1">
    <source>
        <dbReference type="PROSITE-ProRule" id="PRU00176"/>
    </source>
</evidence>